<evidence type="ECO:0000313" key="3">
    <source>
        <dbReference type="EMBL" id="NGN85287.1"/>
    </source>
</evidence>
<name>A0ABX0DEC2_9MICC</name>
<dbReference type="InterPro" id="IPR001623">
    <property type="entry name" value="DnaJ_domain"/>
</dbReference>
<reference evidence="3 4" key="1">
    <citation type="submission" date="2020-02" db="EMBL/GenBank/DDBJ databases">
        <title>Genome sequence of the type strain DSM 27180 of Arthrobacter silviterrae.</title>
        <authorList>
            <person name="Gao J."/>
            <person name="Sun J."/>
        </authorList>
    </citation>
    <scope>NUCLEOTIDE SEQUENCE [LARGE SCALE GENOMIC DNA]</scope>
    <source>
        <strain evidence="3 4">DSM 27180</strain>
    </source>
</reference>
<comment type="caution">
    <text evidence="3">The sequence shown here is derived from an EMBL/GenBank/DDBJ whole genome shotgun (WGS) entry which is preliminary data.</text>
</comment>
<dbReference type="EMBL" id="JAAKZI010000044">
    <property type="protein sequence ID" value="NGN85287.1"/>
    <property type="molecule type" value="Genomic_DNA"/>
</dbReference>
<dbReference type="InterPro" id="IPR050817">
    <property type="entry name" value="DjlA_DnaK_co-chaperone"/>
</dbReference>
<dbReference type="Gene3D" id="1.10.287.110">
    <property type="entry name" value="DnaJ domain"/>
    <property type="match status" value="1"/>
</dbReference>
<protein>
    <submittedName>
        <fullName evidence="3">J domain-containing protein</fullName>
    </submittedName>
</protein>
<feature type="region of interest" description="Disordered" evidence="1">
    <location>
        <begin position="65"/>
        <end position="145"/>
    </location>
</feature>
<dbReference type="PANTHER" id="PTHR24074">
    <property type="entry name" value="CO-CHAPERONE PROTEIN DJLA"/>
    <property type="match status" value="1"/>
</dbReference>
<feature type="domain" description="J" evidence="2">
    <location>
        <begin position="6"/>
        <end position="77"/>
    </location>
</feature>
<dbReference type="RefSeq" id="WP_165183499.1">
    <property type="nucleotide sequence ID" value="NZ_JAAKZI010000044.1"/>
</dbReference>
<feature type="compositionally biased region" description="Basic and acidic residues" evidence="1">
    <location>
        <begin position="69"/>
        <end position="87"/>
    </location>
</feature>
<proteinExistence type="predicted"/>
<gene>
    <name evidence="3" type="ORF">G6N77_17730</name>
</gene>
<evidence type="ECO:0000259" key="2">
    <source>
        <dbReference type="PROSITE" id="PS50076"/>
    </source>
</evidence>
<feature type="region of interest" description="Disordered" evidence="1">
    <location>
        <begin position="31"/>
        <end position="50"/>
    </location>
</feature>
<dbReference type="PRINTS" id="PR00625">
    <property type="entry name" value="JDOMAIN"/>
</dbReference>
<evidence type="ECO:0000313" key="4">
    <source>
        <dbReference type="Proteomes" id="UP000479226"/>
    </source>
</evidence>
<dbReference type="Pfam" id="PF00226">
    <property type="entry name" value="DnaJ"/>
    <property type="match status" value="1"/>
</dbReference>
<dbReference type="PROSITE" id="PS50076">
    <property type="entry name" value="DNAJ_2"/>
    <property type="match status" value="1"/>
</dbReference>
<sequence>MVGSPDFYAVLGLEPDATGAEIRRAYRSLLRSHHPDTRPVPATAAQASQERGLLAQITDAHAVLADPVQRARYDHRSTGHQPRERPATGEGPSHGHGPTDGSATTGASGVSWPVPPRYPPPIVVGPLRWEPPHQGPTPEEPTRKV</sequence>
<dbReference type="InterPro" id="IPR036869">
    <property type="entry name" value="J_dom_sf"/>
</dbReference>
<evidence type="ECO:0000256" key="1">
    <source>
        <dbReference type="SAM" id="MobiDB-lite"/>
    </source>
</evidence>
<accession>A0ABX0DEC2</accession>
<organism evidence="3 4">
    <name type="scientific">Arthrobacter silviterrae</name>
    <dbReference type="NCBI Taxonomy" id="2026658"/>
    <lineage>
        <taxon>Bacteria</taxon>
        <taxon>Bacillati</taxon>
        <taxon>Actinomycetota</taxon>
        <taxon>Actinomycetes</taxon>
        <taxon>Micrococcales</taxon>
        <taxon>Micrococcaceae</taxon>
        <taxon>Arthrobacter</taxon>
    </lineage>
</organism>
<keyword evidence="4" id="KW-1185">Reference proteome</keyword>
<dbReference type="Proteomes" id="UP000479226">
    <property type="component" value="Unassembled WGS sequence"/>
</dbReference>
<dbReference type="SUPFAM" id="SSF46565">
    <property type="entry name" value="Chaperone J-domain"/>
    <property type="match status" value="1"/>
</dbReference>
<dbReference type="SMART" id="SM00271">
    <property type="entry name" value="DnaJ"/>
    <property type="match status" value="1"/>
</dbReference>
<feature type="compositionally biased region" description="Pro residues" evidence="1">
    <location>
        <begin position="113"/>
        <end position="123"/>
    </location>
</feature>
<dbReference type="CDD" id="cd06257">
    <property type="entry name" value="DnaJ"/>
    <property type="match status" value="1"/>
</dbReference>